<dbReference type="EMBL" id="JARBJD010000006">
    <property type="protein sequence ID" value="KAK2963397.1"/>
    <property type="molecule type" value="Genomic_DNA"/>
</dbReference>
<keyword evidence="2" id="KW-0344">Guanine-nucleotide releasing factor</keyword>
<protein>
    <submittedName>
        <fullName evidence="4">Guanine nucleotide exchange factor</fullName>
    </submittedName>
</protein>
<reference evidence="4 5" key="1">
    <citation type="journal article" date="2022" name="bioRxiv">
        <title>Genomics of Preaxostyla Flagellates Illuminates Evolutionary Transitions and the Path Towards Mitochondrial Loss.</title>
        <authorList>
            <person name="Novak L.V.F."/>
            <person name="Treitli S.C."/>
            <person name="Pyrih J."/>
            <person name="Halakuc P."/>
            <person name="Pipaliya S.V."/>
            <person name="Vacek V."/>
            <person name="Brzon O."/>
            <person name="Soukal P."/>
            <person name="Eme L."/>
            <person name="Dacks J.B."/>
            <person name="Karnkowska A."/>
            <person name="Elias M."/>
            <person name="Hampl V."/>
        </authorList>
    </citation>
    <scope>NUCLEOTIDE SEQUENCE [LARGE SCALE GENOMIC DNA]</scope>
    <source>
        <strain evidence="4">NAU3</strain>
        <tissue evidence="4">Gut</tissue>
    </source>
</reference>
<dbReference type="InterPro" id="IPR011057">
    <property type="entry name" value="Mss4-like_sf"/>
</dbReference>
<keyword evidence="3" id="KW-0653">Protein transport</keyword>
<proteinExistence type="predicted"/>
<gene>
    <name evidence="4" type="ORF">BLNAU_1438</name>
</gene>
<dbReference type="SUPFAM" id="SSF51316">
    <property type="entry name" value="Mss4-like"/>
    <property type="match status" value="1"/>
</dbReference>
<dbReference type="Gene3D" id="2.170.150.10">
    <property type="entry name" value="Metal Binding Protein, Guanine Nucleotide Exchange Factor, Chain A"/>
    <property type="match status" value="1"/>
</dbReference>
<evidence type="ECO:0000256" key="1">
    <source>
        <dbReference type="ARBA" id="ARBA00022448"/>
    </source>
</evidence>
<evidence type="ECO:0000313" key="5">
    <source>
        <dbReference type="Proteomes" id="UP001281761"/>
    </source>
</evidence>
<dbReference type="PANTHER" id="PTHR13276">
    <property type="entry name" value="GUANINE NUCLEOTIDE EXCHANGE FACTOR MSS4"/>
    <property type="match status" value="1"/>
</dbReference>
<name>A0ABQ9YI09_9EUKA</name>
<accession>A0ABQ9YI09</accession>
<comment type="caution">
    <text evidence="4">The sequence shown here is derived from an EMBL/GenBank/DDBJ whole genome shotgun (WGS) entry which is preliminary data.</text>
</comment>
<organism evidence="4 5">
    <name type="scientific">Blattamonas nauphoetae</name>
    <dbReference type="NCBI Taxonomy" id="2049346"/>
    <lineage>
        <taxon>Eukaryota</taxon>
        <taxon>Metamonada</taxon>
        <taxon>Preaxostyla</taxon>
        <taxon>Oxymonadida</taxon>
        <taxon>Blattamonas</taxon>
    </lineage>
</organism>
<dbReference type="PANTHER" id="PTHR13276:SF0">
    <property type="entry name" value="GUANINE NUCLEOTIDE EXCHANGE FACTOR MSS4"/>
    <property type="match status" value="1"/>
</dbReference>
<keyword evidence="5" id="KW-1185">Reference proteome</keyword>
<dbReference type="InterPro" id="IPR011323">
    <property type="entry name" value="Mss4/transl-control_tumour"/>
</dbReference>
<dbReference type="Proteomes" id="UP001281761">
    <property type="component" value="Unassembled WGS sequence"/>
</dbReference>
<evidence type="ECO:0000256" key="3">
    <source>
        <dbReference type="ARBA" id="ARBA00022927"/>
    </source>
</evidence>
<dbReference type="InterPro" id="IPR007515">
    <property type="entry name" value="Mss4"/>
</dbReference>
<evidence type="ECO:0000256" key="2">
    <source>
        <dbReference type="ARBA" id="ARBA00022658"/>
    </source>
</evidence>
<dbReference type="PROSITE" id="PS51796">
    <property type="entry name" value="MSS4"/>
    <property type="match status" value="1"/>
</dbReference>
<evidence type="ECO:0000313" key="4">
    <source>
        <dbReference type="EMBL" id="KAK2963397.1"/>
    </source>
</evidence>
<keyword evidence="1" id="KW-0813">Transport</keyword>
<sequence>MCNPFKLNNVTPFKRRMSIDPSLIGENKLNAKSVKCKDCGDLIIRKNVGTYVKKDIYLPKYNSRRPEDGEVESDFWFLNNMMKFDNIGFSKMVQGNDKTATSIVTPSPPEATGVVDPQNATNPTLHHQHVRYLTCCACDRGPVGVQLTPQEFYIDAKRVAYD</sequence>
<dbReference type="Pfam" id="PF04421">
    <property type="entry name" value="Mss4"/>
    <property type="match status" value="1"/>
</dbReference>